<reference evidence="18 19" key="1">
    <citation type="submission" date="2015-09" db="EMBL/GenBank/DDBJ databases">
        <title>Draft genome sequence of Thermus scotoductus strain K1 isolated from a geothermal spring in Nagorno-Karabakh, Armenia.</title>
        <authorList>
            <person name="Saghatelyan A."/>
            <person name="Poghosyan L."/>
            <person name="Panosyan H."/>
            <person name="Birkeland N.-K."/>
        </authorList>
    </citation>
    <scope>NUCLEOTIDE SEQUENCE [LARGE SCALE GENOMIC DNA]</scope>
    <source>
        <strain evidence="18 19">K1</strain>
    </source>
</reference>
<dbReference type="GO" id="GO:0005524">
    <property type="term" value="F:ATP binding"/>
    <property type="evidence" value="ECO:0007669"/>
    <property type="project" value="UniProtKB-KW"/>
</dbReference>
<proteinExistence type="inferred from homology"/>
<name>A0A0N0ZQS5_THESC</name>
<comment type="function">
    <text evidence="15">Plays a critical role in recombination and DNA repair. Helps process Holliday junction intermediates to mature products by catalyzing branch migration. Has replication fork regression activity, unwinds stalled or blocked replication forks to make a HJ that can be resolved. Has a DNA unwinding activity characteristic of a DNA helicase with 3'-5' polarity.</text>
</comment>
<accession>A0A0N0ZQS5</accession>
<evidence type="ECO:0000256" key="13">
    <source>
        <dbReference type="ARBA" id="ARBA00034808"/>
    </source>
</evidence>
<dbReference type="GO" id="GO:0016887">
    <property type="term" value="F:ATP hydrolysis activity"/>
    <property type="evidence" value="ECO:0007669"/>
    <property type="project" value="RHEA"/>
</dbReference>
<evidence type="ECO:0000256" key="3">
    <source>
        <dbReference type="ARBA" id="ARBA00022741"/>
    </source>
</evidence>
<sequence length="775" mass="86983">MKGVREGELRERLLRPLLRELKDGARDQVVVGGLENLIQNLAKPFPRLQSLFQGYGGKTPEERKEILLEAIRFLKDGLTALPPRAQAASLPSPSRRLTPQDPAHLLVPPQSRKKLAELSLHTVRDLLHYYPRRYEDRRTLPGVRFLEDGQKATLSVKVLSKELVKTPKKGMQLVQVRAQDAWGFRITLVWFNQTWVLSQIQEGETLIVTGRVQRRNGVQLYVEHFENEGTESLSTGRIVPIYPAKEGIGQAFLRRTAHRALETALPLPDPLEPYREEHRLLPYSEALRQIHFPEDEEALKKALLRLKFDEYVLLELKALLDAGGLVLGRSFKVEETWTETFKKTLPFPLTRAQERVMAEIAQDMQSPRQMARLLQGDVGSGKTVVAAYALYLAALNGAQGALMAPTEILAKQHYQNLSRYLFPLGVRVELLLGSMTPKEREGVIERLLSGEAQVAVGTHALIQEGVGFKDLGLAVVDEEHRFGVLQRRALLKLAKVPPDVLVMSATPIPRSLALTLYGDLEVSILDEMPPGRKPVKTKVLPHRLRLQAYAFAREEVRKGHQVFVVAPAIEESEELDLKAATALYEELKGLLPEVRMALLHGRMPAREKDSVMEAFRKGEFDLLVSTTVVEVGVDIPRASLIIVENAERFGLAQLHQLRGRVGRGGLESYAILIAGEASQKTLKRLKVLEESGDGFYIAEMDLKLRGPGELRGTRQSGYPELKLGDLSQDTEVIEQARALAKRILEMDPDLSLPQHQALKEELRAQAERIGFREVI</sequence>
<gene>
    <name evidence="18" type="ORF">AN926_06960</name>
</gene>
<dbReference type="InterPro" id="IPR033454">
    <property type="entry name" value="RecG_wedge"/>
</dbReference>
<comment type="catalytic activity">
    <reaction evidence="12 15">
        <text>Couples ATP hydrolysis with the unwinding of duplex DNA by translocating in the 3'-5' direction.</text>
        <dbReference type="EC" id="5.6.2.4"/>
    </reaction>
</comment>
<evidence type="ECO:0000256" key="12">
    <source>
        <dbReference type="ARBA" id="ARBA00034617"/>
    </source>
</evidence>
<dbReference type="PROSITE" id="PS51194">
    <property type="entry name" value="HELICASE_CTER"/>
    <property type="match status" value="1"/>
</dbReference>
<dbReference type="PROSITE" id="PS51192">
    <property type="entry name" value="HELICASE_ATP_BIND_1"/>
    <property type="match status" value="1"/>
</dbReference>
<dbReference type="NCBIfam" id="TIGR00643">
    <property type="entry name" value="recG"/>
    <property type="match status" value="1"/>
</dbReference>
<keyword evidence="6 15" id="KW-0347">Helicase</keyword>
<dbReference type="GO" id="GO:0006310">
    <property type="term" value="P:DNA recombination"/>
    <property type="evidence" value="ECO:0007669"/>
    <property type="project" value="UniProtKB-UniRule"/>
</dbReference>
<dbReference type="Gene3D" id="2.40.50.140">
    <property type="entry name" value="Nucleic acid-binding proteins"/>
    <property type="match status" value="1"/>
</dbReference>
<dbReference type="CDD" id="cd04488">
    <property type="entry name" value="RecG_wedge_OBF"/>
    <property type="match status" value="1"/>
</dbReference>
<evidence type="ECO:0000256" key="4">
    <source>
        <dbReference type="ARBA" id="ARBA00022763"/>
    </source>
</evidence>
<dbReference type="Pfam" id="PF19833">
    <property type="entry name" value="RecG_dom3_C"/>
    <property type="match status" value="1"/>
</dbReference>
<keyword evidence="8" id="KW-0238">DNA-binding</keyword>
<evidence type="ECO:0000259" key="16">
    <source>
        <dbReference type="PROSITE" id="PS51192"/>
    </source>
</evidence>
<dbReference type="InterPro" id="IPR027417">
    <property type="entry name" value="P-loop_NTPase"/>
</dbReference>
<dbReference type="InterPro" id="IPR047112">
    <property type="entry name" value="RecG/Mfd"/>
</dbReference>
<keyword evidence="3 15" id="KW-0547">Nucleotide-binding</keyword>
<comment type="similarity">
    <text evidence="1 15">Belongs to the helicase family. RecG subfamily.</text>
</comment>
<evidence type="ECO:0000256" key="2">
    <source>
        <dbReference type="ARBA" id="ARBA00017846"/>
    </source>
</evidence>
<dbReference type="SUPFAM" id="SSF52540">
    <property type="entry name" value="P-loop containing nucleoside triphosphate hydrolases"/>
    <property type="match status" value="2"/>
</dbReference>
<evidence type="ECO:0000313" key="18">
    <source>
        <dbReference type="EMBL" id="KPD30706.1"/>
    </source>
</evidence>
<evidence type="ECO:0000256" key="6">
    <source>
        <dbReference type="ARBA" id="ARBA00022806"/>
    </source>
</evidence>
<comment type="catalytic activity">
    <reaction evidence="14 15">
        <text>ATP + H2O = ADP + phosphate + H(+)</text>
        <dbReference type="Rhea" id="RHEA:13065"/>
        <dbReference type="ChEBI" id="CHEBI:15377"/>
        <dbReference type="ChEBI" id="CHEBI:15378"/>
        <dbReference type="ChEBI" id="CHEBI:30616"/>
        <dbReference type="ChEBI" id="CHEBI:43474"/>
        <dbReference type="ChEBI" id="CHEBI:456216"/>
        <dbReference type="EC" id="5.6.2.4"/>
    </reaction>
</comment>
<feature type="domain" description="Helicase C-terminal" evidence="17">
    <location>
        <begin position="544"/>
        <end position="703"/>
    </location>
</feature>
<dbReference type="InterPro" id="IPR004609">
    <property type="entry name" value="ATP-dep_DNA_helicase_RecG"/>
</dbReference>
<evidence type="ECO:0000259" key="17">
    <source>
        <dbReference type="PROSITE" id="PS51194"/>
    </source>
</evidence>
<evidence type="ECO:0000256" key="11">
    <source>
        <dbReference type="ARBA" id="ARBA00023235"/>
    </source>
</evidence>
<evidence type="ECO:0000256" key="8">
    <source>
        <dbReference type="ARBA" id="ARBA00023125"/>
    </source>
</evidence>
<evidence type="ECO:0000256" key="15">
    <source>
        <dbReference type="RuleBase" id="RU363016"/>
    </source>
</evidence>
<evidence type="ECO:0000256" key="1">
    <source>
        <dbReference type="ARBA" id="ARBA00007504"/>
    </source>
</evidence>
<feature type="domain" description="Helicase ATP-binding" evidence="16">
    <location>
        <begin position="363"/>
        <end position="525"/>
    </location>
</feature>
<dbReference type="CDD" id="cd17992">
    <property type="entry name" value="DEXHc_RecG"/>
    <property type="match status" value="1"/>
</dbReference>
<evidence type="ECO:0000313" key="19">
    <source>
        <dbReference type="Proteomes" id="UP000053099"/>
    </source>
</evidence>
<dbReference type="SMART" id="SM00487">
    <property type="entry name" value="DEXDc"/>
    <property type="match status" value="1"/>
</dbReference>
<evidence type="ECO:0000256" key="14">
    <source>
        <dbReference type="ARBA" id="ARBA00048988"/>
    </source>
</evidence>
<protein>
    <recommendedName>
        <fullName evidence="2 15">ATP-dependent DNA helicase RecG</fullName>
        <ecNumber evidence="13 15">5.6.2.4</ecNumber>
    </recommendedName>
</protein>
<keyword evidence="4 15" id="KW-0227">DNA damage</keyword>
<dbReference type="RefSeq" id="WP_054392073.1">
    <property type="nucleotide sequence ID" value="NZ_PELL01000328.1"/>
</dbReference>
<dbReference type="InterPro" id="IPR001650">
    <property type="entry name" value="Helicase_C-like"/>
</dbReference>
<dbReference type="InterPro" id="IPR045562">
    <property type="entry name" value="RecG_dom3_C"/>
</dbReference>
<evidence type="ECO:0000256" key="9">
    <source>
        <dbReference type="ARBA" id="ARBA00023172"/>
    </source>
</evidence>
<keyword evidence="10 15" id="KW-0234">DNA repair</keyword>
<dbReference type="Pfam" id="PF00270">
    <property type="entry name" value="DEAD"/>
    <property type="match status" value="1"/>
</dbReference>
<keyword evidence="9 15" id="KW-0233">DNA recombination</keyword>
<comment type="caution">
    <text evidence="18">The sequence shown here is derived from an EMBL/GenBank/DDBJ whole genome shotgun (WGS) entry which is preliminary data.</text>
</comment>
<dbReference type="InterPro" id="IPR014001">
    <property type="entry name" value="Helicase_ATP-bd"/>
</dbReference>
<dbReference type="InterPro" id="IPR012340">
    <property type="entry name" value="NA-bd_OB-fold"/>
</dbReference>
<dbReference type="EC" id="5.6.2.4" evidence="13 15"/>
<dbReference type="EMBL" id="LJJR01000017">
    <property type="protein sequence ID" value="KPD30706.1"/>
    <property type="molecule type" value="Genomic_DNA"/>
</dbReference>
<keyword evidence="11" id="KW-0413">Isomerase</keyword>
<evidence type="ECO:0000256" key="5">
    <source>
        <dbReference type="ARBA" id="ARBA00022801"/>
    </source>
</evidence>
<keyword evidence="7 15" id="KW-0067">ATP-binding</keyword>
<dbReference type="NCBIfam" id="NF008165">
    <property type="entry name" value="PRK10917.1-3"/>
    <property type="match status" value="1"/>
</dbReference>
<dbReference type="AlphaFoldDB" id="A0A0N0ZQS5"/>
<dbReference type="GO" id="GO:0003677">
    <property type="term" value="F:DNA binding"/>
    <property type="evidence" value="ECO:0007669"/>
    <property type="project" value="UniProtKB-KW"/>
</dbReference>
<dbReference type="SMART" id="SM00490">
    <property type="entry name" value="HELICc"/>
    <property type="match status" value="1"/>
</dbReference>
<evidence type="ECO:0000256" key="10">
    <source>
        <dbReference type="ARBA" id="ARBA00023204"/>
    </source>
</evidence>
<dbReference type="Pfam" id="PF00271">
    <property type="entry name" value="Helicase_C"/>
    <property type="match status" value="1"/>
</dbReference>
<keyword evidence="5 15" id="KW-0378">Hydrolase</keyword>
<dbReference type="PANTHER" id="PTHR47964:SF1">
    <property type="entry name" value="ATP-DEPENDENT DNA HELICASE HOMOLOG RECG, CHLOROPLASTIC"/>
    <property type="match status" value="1"/>
</dbReference>
<dbReference type="Gene3D" id="3.40.50.300">
    <property type="entry name" value="P-loop containing nucleotide triphosphate hydrolases"/>
    <property type="match status" value="2"/>
</dbReference>
<dbReference type="PATRIC" id="fig|37636.3.peg.458"/>
<dbReference type="Pfam" id="PF17191">
    <property type="entry name" value="RecG_wedge"/>
    <property type="match status" value="1"/>
</dbReference>
<evidence type="ECO:0000256" key="7">
    <source>
        <dbReference type="ARBA" id="ARBA00022840"/>
    </source>
</evidence>
<dbReference type="InterPro" id="IPR011545">
    <property type="entry name" value="DEAD/DEAH_box_helicase_dom"/>
</dbReference>
<dbReference type="GO" id="GO:0006281">
    <property type="term" value="P:DNA repair"/>
    <property type="evidence" value="ECO:0007669"/>
    <property type="project" value="UniProtKB-UniRule"/>
</dbReference>
<organism evidence="18 19">
    <name type="scientific">Thermus scotoductus</name>
    <dbReference type="NCBI Taxonomy" id="37636"/>
    <lineage>
        <taxon>Bacteria</taxon>
        <taxon>Thermotogati</taxon>
        <taxon>Deinococcota</taxon>
        <taxon>Deinococci</taxon>
        <taxon>Thermales</taxon>
        <taxon>Thermaceae</taxon>
        <taxon>Thermus</taxon>
    </lineage>
</organism>
<dbReference type="SUPFAM" id="SSF50249">
    <property type="entry name" value="Nucleic acid-binding proteins"/>
    <property type="match status" value="1"/>
</dbReference>
<dbReference type="NCBIfam" id="NF008168">
    <property type="entry name" value="PRK10917.2-2"/>
    <property type="match status" value="1"/>
</dbReference>
<dbReference type="GO" id="GO:0043138">
    <property type="term" value="F:3'-5' DNA helicase activity"/>
    <property type="evidence" value="ECO:0007669"/>
    <property type="project" value="UniProtKB-EC"/>
</dbReference>
<dbReference type="PANTHER" id="PTHR47964">
    <property type="entry name" value="ATP-DEPENDENT DNA HELICASE HOMOLOG RECG, CHLOROPLASTIC"/>
    <property type="match status" value="1"/>
</dbReference>
<dbReference type="Proteomes" id="UP000053099">
    <property type="component" value="Unassembled WGS sequence"/>
</dbReference>